<reference evidence="2 3" key="1">
    <citation type="submission" date="2024-04" db="EMBL/GenBank/DDBJ databases">
        <title>Tritrichomonas musculus Genome.</title>
        <authorList>
            <person name="Alves-Ferreira E."/>
            <person name="Grigg M."/>
            <person name="Lorenzi H."/>
            <person name="Galac M."/>
        </authorList>
    </citation>
    <scope>NUCLEOTIDE SEQUENCE [LARGE SCALE GENOMIC DNA]</scope>
    <source>
        <strain evidence="2 3">EAF2021</strain>
    </source>
</reference>
<name>A0ABR2H4F2_9EUKA</name>
<dbReference type="Gene3D" id="2.60.120.260">
    <property type="entry name" value="Galactose-binding domain-like"/>
    <property type="match status" value="1"/>
</dbReference>
<dbReference type="EMBL" id="JAPFFF010000047">
    <property type="protein sequence ID" value="KAK8840335.1"/>
    <property type="molecule type" value="Genomic_DNA"/>
</dbReference>
<feature type="region of interest" description="Disordered" evidence="1">
    <location>
        <begin position="211"/>
        <end position="235"/>
    </location>
</feature>
<proteinExistence type="predicted"/>
<evidence type="ECO:0000313" key="2">
    <source>
        <dbReference type="EMBL" id="KAK8840335.1"/>
    </source>
</evidence>
<keyword evidence="3" id="KW-1185">Reference proteome</keyword>
<feature type="region of interest" description="Disordered" evidence="1">
    <location>
        <begin position="101"/>
        <end position="120"/>
    </location>
</feature>
<accession>A0ABR2H4F2</accession>
<sequence>MIDKNKLKTITKSLLYAIISDDQIKLESEDSLFDFINDIFEEKEIRDEDISLDIVHFLEQIEICNLSEEKFIKFVNQIDPTKITGTLWRNLCKRFCKEDENNETSSGRYTKPQQKKQEPKKQVFAFNGEDQNRLKGIIHFLTQEAGGNVHDKGIVSVTPSSQYTNESIRLAKNVVDFDNLETRLLTDNKENSWLKYDFKDRKVMPTQYSIRSKPFGPSDHHPTDWVIEGSNNDSD</sequence>
<organism evidence="2 3">
    <name type="scientific">Tritrichomonas musculus</name>
    <dbReference type="NCBI Taxonomy" id="1915356"/>
    <lineage>
        <taxon>Eukaryota</taxon>
        <taxon>Metamonada</taxon>
        <taxon>Parabasalia</taxon>
        <taxon>Tritrichomonadida</taxon>
        <taxon>Tritrichomonadidae</taxon>
        <taxon>Tritrichomonas</taxon>
    </lineage>
</organism>
<protein>
    <submittedName>
        <fullName evidence="2">Uncharacterized protein</fullName>
    </submittedName>
</protein>
<gene>
    <name evidence="2" type="ORF">M9Y10_030892</name>
</gene>
<dbReference type="Proteomes" id="UP001470230">
    <property type="component" value="Unassembled WGS sequence"/>
</dbReference>
<comment type="caution">
    <text evidence="2">The sequence shown here is derived from an EMBL/GenBank/DDBJ whole genome shotgun (WGS) entry which is preliminary data.</text>
</comment>
<evidence type="ECO:0000256" key="1">
    <source>
        <dbReference type="SAM" id="MobiDB-lite"/>
    </source>
</evidence>
<evidence type="ECO:0000313" key="3">
    <source>
        <dbReference type="Proteomes" id="UP001470230"/>
    </source>
</evidence>